<protein>
    <submittedName>
        <fullName evidence="3">Uncharacterized protein</fullName>
    </submittedName>
</protein>
<keyword evidence="2" id="KW-0012">Acyltransferase</keyword>
<dbReference type="Proteomes" id="UP001632038">
    <property type="component" value="Unassembled WGS sequence"/>
</dbReference>
<evidence type="ECO:0000313" key="3">
    <source>
        <dbReference type="EMBL" id="KAL3627657.1"/>
    </source>
</evidence>
<dbReference type="GO" id="GO:0016747">
    <property type="term" value="F:acyltransferase activity, transferring groups other than amino-acyl groups"/>
    <property type="evidence" value="ECO:0007669"/>
    <property type="project" value="UniProtKB-ARBA"/>
</dbReference>
<dbReference type="PANTHER" id="PTHR31625">
    <property type="match status" value="1"/>
</dbReference>
<evidence type="ECO:0000256" key="2">
    <source>
        <dbReference type="ARBA" id="ARBA00023315"/>
    </source>
</evidence>
<evidence type="ECO:0000313" key="4">
    <source>
        <dbReference type="Proteomes" id="UP001632038"/>
    </source>
</evidence>
<proteinExistence type="predicted"/>
<dbReference type="AlphaFoldDB" id="A0ABD3CDP7"/>
<keyword evidence="1" id="KW-0808">Transferase</keyword>
<comment type="caution">
    <text evidence="3">The sequence shown here is derived from an EMBL/GenBank/DDBJ whole genome shotgun (WGS) entry which is preliminary data.</text>
</comment>
<reference evidence="4" key="1">
    <citation type="journal article" date="2024" name="IScience">
        <title>Strigolactones Initiate the Formation of Haustorium-like Structures in Castilleja.</title>
        <authorList>
            <person name="Buerger M."/>
            <person name="Peterson D."/>
            <person name="Chory J."/>
        </authorList>
    </citation>
    <scope>NUCLEOTIDE SEQUENCE [LARGE SCALE GENOMIC DNA]</scope>
</reference>
<dbReference type="Pfam" id="PF02458">
    <property type="entry name" value="Transferase"/>
    <property type="match status" value="2"/>
</dbReference>
<name>A0ABD3CDP7_9LAMI</name>
<sequence length="429" mass="47958">MNNNTIIQRHFHISPSQAIPENSLPLTHFDLQWLNFHPLHRLLFYPFTCSTPHFIATILPALKQSLSLTLNHFFPLAGNLLYPLATGGMPLLRYRPGDSVSLTITTSNNISDFYTLSENQNRDADKFYDYVPRLPLPVNEPGLKITPVLAIQVTLFPETGICIGITNDHAVADAASIVCFLKAWGLINKLGGDKRFVARPVYDRSAVSDPGGLAVKRWNHVKIRGSMLWVFVTDRQPSLVHLSSFTIASSLVWTCYVKSESLCQEGITDDESEYFAFVADARSRSNPPLPQTYFGNCLASGFIVESTHGQLKGDEGFLVAVELIGELIRKKANDEKEIFIDVEDWMTNYEGLSGKRVFGVAESTKLDIYGIDYGWGRPKKFEPVFIDRDRYSMSLVKSRDFEGGLEIGLSLPISLMDAFAGFFADGLKK</sequence>
<keyword evidence="4" id="KW-1185">Reference proteome</keyword>
<evidence type="ECO:0000256" key="1">
    <source>
        <dbReference type="ARBA" id="ARBA00022679"/>
    </source>
</evidence>
<dbReference type="EMBL" id="JAVIJP010000039">
    <property type="protein sequence ID" value="KAL3627657.1"/>
    <property type="molecule type" value="Genomic_DNA"/>
</dbReference>
<dbReference type="Gene3D" id="3.30.559.10">
    <property type="entry name" value="Chloramphenicol acetyltransferase-like domain"/>
    <property type="match status" value="2"/>
</dbReference>
<dbReference type="InterPro" id="IPR051504">
    <property type="entry name" value="Plant_metabolite_acyltrans"/>
</dbReference>
<dbReference type="InterPro" id="IPR023213">
    <property type="entry name" value="CAT-like_dom_sf"/>
</dbReference>
<organism evidence="3 4">
    <name type="scientific">Castilleja foliolosa</name>
    <dbReference type="NCBI Taxonomy" id="1961234"/>
    <lineage>
        <taxon>Eukaryota</taxon>
        <taxon>Viridiplantae</taxon>
        <taxon>Streptophyta</taxon>
        <taxon>Embryophyta</taxon>
        <taxon>Tracheophyta</taxon>
        <taxon>Spermatophyta</taxon>
        <taxon>Magnoliopsida</taxon>
        <taxon>eudicotyledons</taxon>
        <taxon>Gunneridae</taxon>
        <taxon>Pentapetalae</taxon>
        <taxon>asterids</taxon>
        <taxon>lamiids</taxon>
        <taxon>Lamiales</taxon>
        <taxon>Orobanchaceae</taxon>
        <taxon>Pedicularideae</taxon>
        <taxon>Castillejinae</taxon>
        <taxon>Castilleja</taxon>
    </lineage>
</organism>
<gene>
    <name evidence="3" type="ORF">CASFOL_029020</name>
</gene>
<accession>A0ABD3CDP7</accession>